<dbReference type="AlphaFoldDB" id="A0A016VU97"/>
<accession>A0A016VU97</accession>
<evidence type="ECO:0000313" key="2">
    <source>
        <dbReference type="Proteomes" id="UP000024635"/>
    </source>
</evidence>
<sequence length="96" mass="10802">MWLVIDSNAQDVAPQIREIWVQRVAAIVPADTQQRVLRTHVQILKDILGAVEAAELVVPRLQGKSIEEVIAGLIRTGRGKHCFVSLLHFHPLNIFF</sequence>
<organism evidence="1 2">
    <name type="scientific">Ancylostoma ceylanicum</name>
    <dbReference type="NCBI Taxonomy" id="53326"/>
    <lineage>
        <taxon>Eukaryota</taxon>
        <taxon>Metazoa</taxon>
        <taxon>Ecdysozoa</taxon>
        <taxon>Nematoda</taxon>
        <taxon>Chromadorea</taxon>
        <taxon>Rhabditida</taxon>
        <taxon>Rhabditina</taxon>
        <taxon>Rhabditomorpha</taxon>
        <taxon>Strongyloidea</taxon>
        <taxon>Ancylostomatidae</taxon>
        <taxon>Ancylostomatinae</taxon>
        <taxon>Ancylostoma</taxon>
    </lineage>
</organism>
<dbReference type="EMBL" id="JARK01001341">
    <property type="protein sequence ID" value="EYC30582.1"/>
    <property type="molecule type" value="Genomic_DNA"/>
</dbReference>
<comment type="caution">
    <text evidence="1">The sequence shown here is derived from an EMBL/GenBank/DDBJ whole genome shotgun (WGS) entry which is preliminary data.</text>
</comment>
<protein>
    <submittedName>
        <fullName evidence="1">Uncharacterized protein</fullName>
    </submittedName>
</protein>
<dbReference type="Proteomes" id="UP000024635">
    <property type="component" value="Unassembled WGS sequence"/>
</dbReference>
<evidence type="ECO:0000313" key="1">
    <source>
        <dbReference type="EMBL" id="EYC30582.1"/>
    </source>
</evidence>
<keyword evidence="2" id="KW-1185">Reference proteome</keyword>
<gene>
    <name evidence="1" type="primary">Acey_s0005.g2733</name>
    <name evidence="1" type="ORF">Y032_0005g2733</name>
</gene>
<reference evidence="2" key="1">
    <citation type="journal article" date="2015" name="Nat. Genet.">
        <title>The genome and transcriptome of the zoonotic hookworm Ancylostoma ceylanicum identify infection-specific gene families.</title>
        <authorList>
            <person name="Schwarz E.M."/>
            <person name="Hu Y."/>
            <person name="Antoshechkin I."/>
            <person name="Miller M.M."/>
            <person name="Sternberg P.W."/>
            <person name="Aroian R.V."/>
        </authorList>
    </citation>
    <scope>NUCLEOTIDE SEQUENCE</scope>
    <source>
        <strain evidence="2">HY135</strain>
    </source>
</reference>
<name>A0A016VU97_9BILA</name>
<proteinExistence type="predicted"/>